<dbReference type="Proteomes" id="UP000247409">
    <property type="component" value="Unassembled WGS sequence"/>
</dbReference>
<dbReference type="AlphaFoldDB" id="A0A2V3IMM2"/>
<dbReference type="OrthoDB" id="690068at2759"/>
<dbReference type="InterPro" id="IPR011598">
    <property type="entry name" value="bHLH_dom"/>
</dbReference>
<sequence length="250" mass="27017">MEAAHDSKPSSSTTPQMTNRAISKPKKLHRQVEQKRRMRISEQISQLKQCVSDASDVKTDKVSILKRSVAFVKEAQMRIHCLQRSLRWLQSEHARLLTLVAGVDPNILRSFQTGTNGTFGTCSTCHDGAAAGGVRGGTSCMAQFQGGMSYRNGKAGCCAGNGAWNTLNSSCCEASLSQGASVHAAAQSHAHVVQTTVPHFQHVQQHQHQHQQTAATSLPSDHAHIAPFPVAHVDARCIKSQPDSAHIAEK</sequence>
<dbReference type="GO" id="GO:0046983">
    <property type="term" value="F:protein dimerization activity"/>
    <property type="evidence" value="ECO:0007669"/>
    <property type="project" value="InterPro"/>
</dbReference>
<evidence type="ECO:0000313" key="3">
    <source>
        <dbReference type="EMBL" id="PXF43335.1"/>
    </source>
</evidence>
<dbReference type="InterPro" id="IPR045239">
    <property type="entry name" value="bHLH95_bHLH"/>
</dbReference>
<dbReference type="EMBL" id="NBIV01000128">
    <property type="protein sequence ID" value="PXF43335.1"/>
    <property type="molecule type" value="Genomic_DNA"/>
</dbReference>
<evidence type="ECO:0000313" key="4">
    <source>
        <dbReference type="Proteomes" id="UP000247409"/>
    </source>
</evidence>
<evidence type="ECO:0000256" key="1">
    <source>
        <dbReference type="SAM" id="MobiDB-lite"/>
    </source>
</evidence>
<gene>
    <name evidence="3" type="ORF">BWQ96_06898</name>
</gene>
<dbReference type="Gene3D" id="4.10.280.10">
    <property type="entry name" value="Helix-loop-helix DNA-binding domain"/>
    <property type="match status" value="1"/>
</dbReference>
<feature type="region of interest" description="Disordered" evidence="1">
    <location>
        <begin position="1"/>
        <end position="37"/>
    </location>
</feature>
<dbReference type="SMART" id="SM00353">
    <property type="entry name" value="HLH"/>
    <property type="match status" value="1"/>
</dbReference>
<name>A0A2V3IMM2_9FLOR</name>
<comment type="caution">
    <text evidence="3">The sequence shown here is derived from an EMBL/GenBank/DDBJ whole genome shotgun (WGS) entry which is preliminary data.</text>
</comment>
<protein>
    <recommendedName>
        <fullName evidence="2">BHLH domain-containing protein</fullName>
    </recommendedName>
</protein>
<evidence type="ECO:0000259" key="2">
    <source>
        <dbReference type="PROSITE" id="PS50888"/>
    </source>
</evidence>
<proteinExistence type="predicted"/>
<feature type="domain" description="BHLH" evidence="2">
    <location>
        <begin position="24"/>
        <end position="75"/>
    </location>
</feature>
<dbReference type="CDD" id="cd11393">
    <property type="entry name" value="bHLH_AtbHLH_like"/>
    <property type="match status" value="1"/>
</dbReference>
<dbReference type="Pfam" id="PF00010">
    <property type="entry name" value="HLH"/>
    <property type="match status" value="1"/>
</dbReference>
<dbReference type="InterPro" id="IPR036638">
    <property type="entry name" value="HLH_DNA-bd_sf"/>
</dbReference>
<keyword evidence="4" id="KW-1185">Reference proteome</keyword>
<reference evidence="3 4" key="1">
    <citation type="journal article" date="2018" name="Mol. Biol. Evol.">
        <title>Analysis of the draft genome of the red seaweed Gracilariopsis chorda provides insights into genome size evolution in Rhodophyta.</title>
        <authorList>
            <person name="Lee J."/>
            <person name="Yang E.C."/>
            <person name="Graf L."/>
            <person name="Yang J.H."/>
            <person name="Qiu H."/>
            <person name="Zel Zion U."/>
            <person name="Chan C.X."/>
            <person name="Stephens T.G."/>
            <person name="Weber A.P.M."/>
            <person name="Boo G.H."/>
            <person name="Boo S.M."/>
            <person name="Kim K.M."/>
            <person name="Shin Y."/>
            <person name="Jung M."/>
            <person name="Lee S.J."/>
            <person name="Yim H.S."/>
            <person name="Lee J.H."/>
            <person name="Bhattacharya D."/>
            <person name="Yoon H.S."/>
        </authorList>
    </citation>
    <scope>NUCLEOTIDE SEQUENCE [LARGE SCALE GENOMIC DNA]</scope>
    <source>
        <strain evidence="3 4">SKKU-2015</strain>
        <tissue evidence="3">Whole body</tissue>
    </source>
</reference>
<feature type="compositionally biased region" description="Polar residues" evidence="1">
    <location>
        <begin position="9"/>
        <end position="21"/>
    </location>
</feature>
<dbReference type="PROSITE" id="PS50888">
    <property type="entry name" value="BHLH"/>
    <property type="match status" value="1"/>
</dbReference>
<organism evidence="3 4">
    <name type="scientific">Gracilariopsis chorda</name>
    <dbReference type="NCBI Taxonomy" id="448386"/>
    <lineage>
        <taxon>Eukaryota</taxon>
        <taxon>Rhodophyta</taxon>
        <taxon>Florideophyceae</taxon>
        <taxon>Rhodymeniophycidae</taxon>
        <taxon>Gracilariales</taxon>
        <taxon>Gracilariaceae</taxon>
        <taxon>Gracilariopsis</taxon>
    </lineage>
</organism>
<dbReference type="SUPFAM" id="SSF47459">
    <property type="entry name" value="HLH, helix-loop-helix DNA-binding domain"/>
    <property type="match status" value="1"/>
</dbReference>
<accession>A0A2V3IMM2</accession>